<sequence>MSQSDGEEISHYSTQFLLLLAQLVHESAVHPLTSSNAKPILQKLKAHPIVTREGRQLRMTESQFVKLYQQLLELNNLSTEDTEEHEDNHHRAPEYATQLCELLYEQRCEEIKESLSSIKDTFKHQLSTIEQH</sequence>
<dbReference type="HOGENOM" id="CLU_1917357_0_0_1"/>
<protein>
    <submittedName>
        <fullName evidence="1">Uncharacterized protein</fullName>
    </submittedName>
</protein>
<keyword evidence="2" id="KW-1185">Reference proteome</keyword>
<accession>W6MJ01</accession>
<dbReference type="AlphaFoldDB" id="W6MJ01"/>
<dbReference type="Proteomes" id="UP000019384">
    <property type="component" value="Unassembled WGS sequence"/>
</dbReference>
<name>W6MJ01_9ASCO</name>
<dbReference type="EMBL" id="HG793126">
    <property type="protein sequence ID" value="CDK25923.1"/>
    <property type="molecule type" value="Genomic_DNA"/>
</dbReference>
<evidence type="ECO:0000313" key="1">
    <source>
        <dbReference type="EMBL" id="CDK25923.1"/>
    </source>
</evidence>
<proteinExistence type="predicted"/>
<evidence type="ECO:0000313" key="2">
    <source>
        <dbReference type="Proteomes" id="UP000019384"/>
    </source>
</evidence>
<dbReference type="GeneID" id="34519321"/>
<dbReference type="OrthoDB" id="4102389at2759"/>
<dbReference type="RefSeq" id="XP_022457933.1">
    <property type="nucleotide sequence ID" value="XM_022604120.1"/>
</dbReference>
<gene>
    <name evidence="1" type="ORF">KUCA_T00001894001</name>
</gene>
<organism evidence="1 2">
    <name type="scientific">Kuraishia capsulata CBS 1993</name>
    <dbReference type="NCBI Taxonomy" id="1382522"/>
    <lineage>
        <taxon>Eukaryota</taxon>
        <taxon>Fungi</taxon>
        <taxon>Dikarya</taxon>
        <taxon>Ascomycota</taxon>
        <taxon>Saccharomycotina</taxon>
        <taxon>Pichiomycetes</taxon>
        <taxon>Pichiales</taxon>
        <taxon>Pichiaceae</taxon>
        <taxon>Kuraishia</taxon>
    </lineage>
</organism>
<reference evidence="1" key="2">
    <citation type="submission" date="2014-02" db="EMBL/GenBank/DDBJ databases">
        <title>Complete DNA sequence of /Kuraishia capsulata/ illustrates novel genomic features among budding yeasts (/Saccharomycotina/).</title>
        <authorList>
            <person name="Morales L."/>
            <person name="Noel B."/>
            <person name="Porcel B."/>
            <person name="Marcet-Houben M."/>
            <person name="Hullo M-F."/>
            <person name="Sacerdot C."/>
            <person name="Tekaia F."/>
            <person name="Leh-Louis V."/>
            <person name="Despons L."/>
            <person name="Khanna V."/>
            <person name="Aury J-M."/>
            <person name="Barbe V."/>
            <person name="Couloux A."/>
            <person name="Labadie K."/>
            <person name="Pelletier E."/>
            <person name="Souciet J-L."/>
            <person name="Boekhout T."/>
            <person name="Gabaldon T."/>
            <person name="Wincker P."/>
            <person name="Dujon B."/>
        </authorList>
    </citation>
    <scope>NUCLEOTIDE SEQUENCE</scope>
    <source>
        <strain evidence="1">CBS 1993</strain>
    </source>
</reference>
<reference evidence="1" key="1">
    <citation type="submission" date="2013-12" db="EMBL/GenBank/DDBJ databases">
        <authorList>
            <person name="Genoscope - CEA"/>
        </authorList>
    </citation>
    <scope>NUCLEOTIDE SEQUENCE</scope>
    <source>
        <strain evidence="1">CBS 1993</strain>
    </source>
</reference>